<dbReference type="Proteomes" id="UP000828390">
    <property type="component" value="Unassembled WGS sequence"/>
</dbReference>
<protein>
    <submittedName>
        <fullName evidence="2">Uncharacterized protein</fullName>
    </submittedName>
</protein>
<accession>A0A9D4G1E7</accession>
<dbReference type="EMBL" id="JAIWYP010000006">
    <property type="protein sequence ID" value="KAH3808377.1"/>
    <property type="molecule type" value="Genomic_DNA"/>
</dbReference>
<name>A0A9D4G1E7_DREPO</name>
<dbReference type="AlphaFoldDB" id="A0A9D4G1E7"/>
<proteinExistence type="predicted"/>
<evidence type="ECO:0000313" key="3">
    <source>
        <dbReference type="Proteomes" id="UP000828390"/>
    </source>
</evidence>
<feature type="chain" id="PRO_5039065295" evidence="1">
    <location>
        <begin position="25"/>
        <end position="55"/>
    </location>
</feature>
<sequence>MGSFNRGCIMLGSGVWPWAFSTEAALCLVPECYTGVLQLRLHYAWIRNVTLCFFN</sequence>
<keyword evidence="1" id="KW-0732">Signal</keyword>
<comment type="caution">
    <text evidence="2">The sequence shown here is derived from an EMBL/GenBank/DDBJ whole genome shotgun (WGS) entry which is preliminary data.</text>
</comment>
<evidence type="ECO:0000313" key="2">
    <source>
        <dbReference type="EMBL" id="KAH3808377.1"/>
    </source>
</evidence>
<evidence type="ECO:0000256" key="1">
    <source>
        <dbReference type="SAM" id="SignalP"/>
    </source>
</evidence>
<reference evidence="2" key="2">
    <citation type="submission" date="2020-11" db="EMBL/GenBank/DDBJ databases">
        <authorList>
            <person name="McCartney M.A."/>
            <person name="Auch B."/>
            <person name="Kono T."/>
            <person name="Mallez S."/>
            <person name="Becker A."/>
            <person name="Gohl D.M."/>
            <person name="Silverstein K.A.T."/>
            <person name="Koren S."/>
            <person name="Bechman K.B."/>
            <person name="Herman A."/>
            <person name="Abrahante J.E."/>
            <person name="Garbe J."/>
        </authorList>
    </citation>
    <scope>NUCLEOTIDE SEQUENCE</scope>
    <source>
        <strain evidence="2">Duluth1</strain>
        <tissue evidence="2">Whole animal</tissue>
    </source>
</reference>
<gene>
    <name evidence="2" type="ORF">DPMN_136730</name>
</gene>
<reference evidence="2" key="1">
    <citation type="journal article" date="2019" name="bioRxiv">
        <title>The Genome of the Zebra Mussel, Dreissena polymorpha: A Resource for Invasive Species Research.</title>
        <authorList>
            <person name="McCartney M.A."/>
            <person name="Auch B."/>
            <person name="Kono T."/>
            <person name="Mallez S."/>
            <person name="Zhang Y."/>
            <person name="Obille A."/>
            <person name="Becker A."/>
            <person name="Abrahante J.E."/>
            <person name="Garbe J."/>
            <person name="Badalamenti J.P."/>
            <person name="Herman A."/>
            <person name="Mangelson H."/>
            <person name="Liachko I."/>
            <person name="Sullivan S."/>
            <person name="Sone E.D."/>
            <person name="Koren S."/>
            <person name="Silverstein K.A.T."/>
            <person name="Beckman K.B."/>
            <person name="Gohl D.M."/>
        </authorList>
    </citation>
    <scope>NUCLEOTIDE SEQUENCE</scope>
    <source>
        <strain evidence="2">Duluth1</strain>
        <tissue evidence="2">Whole animal</tissue>
    </source>
</reference>
<organism evidence="2 3">
    <name type="scientific">Dreissena polymorpha</name>
    <name type="common">Zebra mussel</name>
    <name type="synonym">Mytilus polymorpha</name>
    <dbReference type="NCBI Taxonomy" id="45954"/>
    <lineage>
        <taxon>Eukaryota</taxon>
        <taxon>Metazoa</taxon>
        <taxon>Spiralia</taxon>
        <taxon>Lophotrochozoa</taxon>
        <taxon>Mollusca</taxon>
        <taxon>Bivalvia</taxon>
        <taxon>Autobranchia</taxon>
        <taxon>Heteroconchia</taxon>
        <taxon>Euheterodonta</taxon>
        <taxon>Imparidentia</taxon>
        <taxon>Neoheterodontei</taxon>
        <taxon>Myida</taxon>
        <taxon>Dreissenoidea</taxon>
        <taxon>Dreissenidae</taxon>
        <taxon>Dreissena</taxon>
    </lineage>
</organism>
<keyword evidence="3" id="KW-1185">Reference proteome</keyword>
<feature type="signal peptide" evidence="1">
    <location>
        <begin position="1"/>
        <end position="24"/>
    </location>
</feature>